<dbReference type="RefSeq" id="WP_094439622.1">
    <property type="nucleotide sequence ID" value="NZ_NKDB02000003.1"/>
</dbReference>
<reference evidence="1 2" key="1">
    <citation type="submission" date="2018-09" db="EMBL/GenBank/DDBJ databases">
        <title>Genome comparison of Alicycliphilus sp. BQ1, a polyurethanolytic bacterium, with its closest phylogenetic relatives Alicycliphilus denitrificans BC and K601, unable to attack polyurethane.</title>
        <authorList>
            <person name="Loza-Tavera H."/>
            <person name="Lozano L."/>
            <person name="Cevallos M."/>
            <person name="Maya-Lucas O."/>
            <person name="Garcia-Mena J."/>
            <person name="Hernandez J."/>
        </authorList>
    </citation>
    <scope>NUCLEOTIDE SEQUENCE [LARGE SCALE GENOMIC DNA]</scope>
    <source>
        <strain evidence="1 2">BQ1</strain>
    </source>
</reference>
<dbReference type="Pfam" id="PF20112">
    <property type="entry name" value="DUF6502"/>
    <property type="match status" value="1"/>
</dbReference>
<accession>A0A3R7ECQ3</accession>
<dbReference type="AlphaFoldDB" id="A0A3R7ECQ3"/>
<dbReference type="Proteomes" id="UP000216225">
    <property type="component" value="Unassembled WGS sequence"/>
</dbReference>
<sequence length="284" mass="30871">MSHTPDQTALLSAFGQLLRPLARLALSRGLPYPALNELLRAALVEEARRLHADAPAHGLVSRVSTATGLSRREAGRLLQARAADGAEAGPAPRRWLAGEVFARWMTDPACCHGGQPRRLPRQGAAPSFEALAQSVTRDVHPRTLLDELCRLGLAEWDAADDTVALQRNAFVPCADFTRMLALLADNVGDHLHAAVDNVLDGSGDAHFEQAVYADELSQESVRALRPVIAAQWAELFGRLVPLLERHIADDKAAARPQDQRVRIGFYSYAEPMAQPPIHQPPHGA</sequence>
<evidence type="ECO:0000313" key="2">
    <source>
        <dbReference type="Proteomes" id="UP000216225"/>
    </source>
</evidence>
<comment type="caution">
    <text evidence="1">The sequence shown here is derived from an EMBL/GenBank/DDBJ whole genome shotgun (WGS) entry which is preliminary data.</text>
</comment>
<proteinExistence type="predicted"/>
<evidence type="ECO:0000313" key="1">
    <source>
        <dbReference type="EMBL" id="RKJ95589.1"/>
    </source>
</evidence>
<organism evidence="1 2">
    <name type="scientific">Alicycliphilus denitrificans</name>
    <dbReference type="NCBI Taxonomy" id="179636"/>
    <lineage>
        <taxon>Bacteria</taxon>
        <taxon>Pseudomonadati</taxon>
        <taxon>Pseudomonadota</taxon>
        <taxon>Betaproteobacteria</taxon>
        <taxon>Burkholderiales</taxon>
        <taxon>Comamonadaceae</taxon>
        <taxon>Alicycliphilus</taxon>
    </lineage>
</organism>
<dbReference type="EMBL" id="NKDB02000003">
    <property type="protein sequence ID" value="RKJ95589.1"/>
    <property type="molecule type" value="Genomic_DNA"/>
</dbReference>
<dbReference type="InterPro" id="IPR045445">
    <property type="entry name" value="DUF6502"/>
</dbReference>
<name>A0A3R7ECQ3_9BURK</name>
<gene>
    <name evidence="1" type="ORF">CE154_016795</name>
</gene>
<protein>
    <submittedName>
        <fullName evidence="1">Uncharacterized protein</fullName>
    </submittedName>
</protein>